<gene>
    <name evidence="1" type="ORF">HID58_005000</name>
</gene>
<organism evidence="1 2">
    <name type="scientific">Brassica napus</name>
    <name type="common">Rape</name>
    <dbReference type="NCBI Taxonomy" id="3708"/>
    <lineage>
        <taxon>Eukaryota</taxon>
        <taxon>Viridiplantae</taxon>
        <taxon>Streptophyta</taxon>
        <taxon>Embryophyta</taxon>
        <taxon>Tracheophyta</taxon>
        <taxon>Spermatophyta</taxon>
        <taxon>Magnoliopsida</taxon>
        <taxon>eudicotyledons</taxon>
        <taxon>Gunneridae</taxon>
        <taxon>Pentapetalae</taxon>
        <taxon>rosids</taxon>
        <taxon>malvids</taxon>
        <taxon>Brassicales</taxon>
        <taxon>Brassicaceae</taxon>
        <taxon>Brassiceae</taxon>
        <taxon>Brassica</taxon>
    </lineage>
</organism>
<reference evidence="1 2" key="1">
    <citation type="submission" date="2021-05" db="EMBL/GenBank/DDBJ databases">
        <title>Genome Assembly of Synthetic Allotetraploid Brassica napus Reveals Homoeologous Exchanges between Subgenomes.</title>
        <authorList>
            <person name="Davis J.T."/>
        </authorList>
    </citation>
    <scope>NUCLEOTIDE SEQUENCE [LARGE SCALE GENOMIC DNA]</scope>
    <source>
        <strain evidence="2">cv. Da-Ae</strain>
        <tissue evidence="1">Seedling</tissue>
    </source>
</reference>
<comment type="caution">
    <text evidence="1">The sequence shown here is derived from an EMBL/GenBank/DDBJ whole genome shotgun (WGS) entry which is preliminary data.</text>
</comment>
<keyword evidence="2" id="KW-1185">Reference proteome</keyword>
<sequence length="67" mass="8148">MVFAPDFKERSITWGERNARKHGKAWVWMEQLAHKIDKTMRNRISSLKYRHGSKLEGLMRRWFELTT</sequence>
<evidence type="ECO:0000313" key="2">
    <source>
        <dbReference type="Proteomes" id="UP000824890"/>
    </source>
</evidence>
<protein>
    <submittedName>
        <fullName evidence="1">Uncharacterized protein</fullName>
    </submittedName>
</protein>
<accession>A0ABQ8E7F0</accession>
<dbReference type="EMBL" id="JAGKQM010000002">
    <property type="protein sequence ID" value="KAH0937539.1"/>
    <property type="molecule type" value="Genomic_DNA"/>
</dbReference>
<dbReference type="Proteomes" id="UP000824890">
    <property type="component" value="Unassembled WGS sequence"/>
</dbReference>
<evidence type="ECO:0000313" key="1">
    <source>
        <dbReference type="EMBL" id="KAH0937539.1"/>
    </source>
</evidence>
<proteinExistence type="predicted"/>
<name>A0ABQ8E7F0_BRANA</name>